<accession>A0AAU9K2T9</accession>
<dbReference type="Pfam" id="PF10551">
    <property type="entry name" value="MULE"/>
    <property type="match status" value="1"/>
</dbReference>
<keyword evidence="3" id="KW-1185">Reference proteome</keyword>
<dbReference type="AlphaFoldDB" id="A0AAU9K2T9"/>
<evidence type="ECO:0000313" key="2">
    <source>
        <dbReference type="EMBL" id="CAG9334130.1"/>
    </source>
</evidence>
<evidence type="ECO:0000313" key="3">
    <source>
        <dbReference type="Proteomes" id="UP001162131"/>
    </source>
</evidence>
<dbReference type="PANTHER" id="PTHR47718:SF3">
    <property type="entry name" value="PROTEIN FAR1-RELATED SEQUENCE 5-LIKE"/>
    <property type="match status" value="1"/>
</dbReference>
<sequence>MALCQKETKSDYIWIFSNFIMHFQRPKVVFADRNNAQYKALSKLFTTSKVIFCLWHLQRNVICYLNQFNINWEEFKNNWWNLYYSKNDKDFSKKWRSLLLEYPQLKNCNAFLELEKIKIKLGTIWLS</sequence>
<feature type="domain" description="MULE transposase" evidence="1">
    <location>
        <begin position="2"/>
        <end position="60"/>
    </location>
</feature>
<organism evidence="2 3">
    <name type="scientific">Blepharisma stoltei</name>
    <dbReference type="NCBI Taxonomy" id="1481888"/>
    <lineage>
        <taxon>Eukaryota</taxon>
        <taxon>Sar</taxon>
        <taxon>Alveolata</taxon>
        <taxon>Ciliophora</taxon>
        <taxon>Postciliodesmatophora</taxon>
        <taxon>Heterotrichea</taxon>
        <taxon>Heterotrichida</taxon>
        <taxon>Blepharismidae</taxon>
        <taxon>Blepharisma</taxon>
    </lineage>
</organism>
<proteinExistence type="predicted"/>
<reference evidence="2" key="1">
    <citation type="submission" date="2021-09" db="EMBL/GenBank/DDBJ databases">
        <authorList>
            <consortium name="AG Swart"/>
            <person name="Singh M."/>
            <person name="Singh A."/>
            <person name="Seah K."/>
            <person name="Emmerich C."/>
        </authorList>
    </citation>
    <scope>NUCLEOTIDE SEQUENCE</scope>
    <source>
        <strain evidence="2">ATCC30299</strain>
    </source>
</reference>
<dbReference type="PANTHER" id="PTHR47718">
    <property type="entry name" value="OS01G0519700 PROTEIN"/>
    <property type="match status" value="1"/>
</dbReference>
<protein>
    <recommendedName>
        <fullName evidence="1">MULE transposase domain-containing protein</fullName>
    </recommendedName>
</protein>
<comment type="caution">
    <text evidence="2">The sequence shown here is derived from an EMBL/GenBank/DDBJ whole genome shotgun (WGS) entry which is preliminary data.</text>
</comment>
<dbReference type="InterPro" id="IPR018289">
    <property type="entry name" value="MULE_transposase_dom"/>
</dbReference>
<name>A0AAU9K2T9_9CILI</name>
<gene>
    <name evidence="2" type="ORF">BSTOLATCC_MIC59979</name>
</gene>
<dbReference type="EMBL" id="CAJZBQ010000057">
    <property type="protein sequence ID" value="CAG9334130.1"/>
    <property type="molecule type" value="Genomic_DNA"/>
</dbReference>
<dbReference type="Proteomes" id="UP001162131">
    <property type="component" value="Unassembled WGS sequence"/>
</dbReference>
<evidence type="ECO:0000259" key="1">
    <source>
        <dbReference type="Pfam" id="PF10551"/>
    </source>
</evidence>